<dbReference type="FunFam" id="2.60.40.10:FF:000231">
    <property type="entry name" value="Sidekick cell adhesion molecule 2"/>
    <property type="match status" value="1"/>
</dbReference>
<dbReference type="SMART" id="SM00060">
    <property type="entry name" value="FN3"/>
    <property type="match status" value="13"/>
</dbReference>
<dbReference type="FunFam" id="2.60.40.10:FF:000360">
    <property type="entry name" value="Sidekick cell adhesion molecule 2"/>
    <property type="match status" value="1"/>
</dbReference>
<evidence type="ECO:0000313" key="20">
    <source>
        <dbReference type="Proteomes" id="UP000472264"/>
    </source>
</evidence>
<evidence type="ECO:0000256" key="14">
    <source>
        <dbReference type="ARBA" id="ARBA00061621"/>
    </source>
</evidence>
<dbReference type="InterPro" id="IPR036116">
    <property type="entry name" value="FN3_sf"/>
</dbReference>
<dbReference type="Proteomes" id="UP000472264">
    <property type="component" value="Chromosome 19"/>
</dbReference>
<feature type="domain" description="Fibronectin type-III" evidence="18">
    <location>
        <begin position="901"/>
        <end position="995"/>
    </location>
</feature>
<dbReference type="InterPro" id="IPR003598">
    <property type="entry name" value="Ig_sub2"/>
</dbReference>
<keyword evidence="6" id="KW-0130">Cell adhesion</keyword>
<organism evidence="19 20">
    <name type="scientific">Echeneis naucrates</name>
    <name type="common">Live sharksucker</name>
    <dbReference type="NCBI Taxonomy" id="173247"/>
    <lineage>
        <taxon>Eukaryota</taxon>
        <taxon>Metazoa</taxon>
        <taxon>Chordata</taxon>
        <taxon>Craniata</taxon>
        <taxon>Vertebrata</taxon>
        <taxon>Euteleostomi</taxon>
        <taxon>Actinopterygii</taxon>
        <taxon>Neopterygii</taxon>
        <taxon>Teleostei</taxon>
        <taxon>Neoteleostei</taxon>
        <taxon>Acanthomorphata</taxon>
        <taxon>Carangaria</taxon>
        <taxon>Carangiformes</taxon>
        <taxon>Echeneidae</taxon>
        <taxon>Echeneis</taxon>
    </lineage>
</organism>
<dbReference type="FunFam" id="2.60.40.10:FF:000266">
    <property type="entry name" value="Sidekick cell adhesion molecule 2"/>
    <property type="match status" value="1"/>
</dbReference>
<feature type="domain" description="Fibronectin type-III" evidence="18">
    <location>
        <begin position="1103"/>
        <end position="1201"/>
    </location>
</feature>
<feature type="domain" description="Fibronectin type-III" evidence="18">
    <location>
        <begin position="1679"/>
        <end position="1774"/>
    </location>
</feature>
<feature type="domain" description="Ig-like" evidence="17">
    <location>
        <begin position="166"/>
        <end position="225"/>
    </location>
</feature>
<reference evidence="19" key="3">
    <citation type="submission" date="2025-09" db="UniProtKB">
        <authorList>
            <consortium name="Ensembl"/>
        </authorList>
    </citation>
    <scope>IDENTIFICATION</scope>
</reference>
<evidence type="ECO:0000256" key="1">
    <source>
        <dbReference type="ARBA" id="ARBA00004251"/>
    </source>
</evidence>
<dbReference type="Pfam" id="PF13927">
    <property type="entry name" value="Ig_3"/>
    <property type="match status" value="2"/>
</dbReference>
<feature type="domain" description="Fibronectin type-III" evidence="18">
    <location>
        <begin position="1406"/>
        <end position="1502"/>
    </location>
</feature>
<keyword evidence="12" id="KW-0393">Immunoglobulin domain</keyword>
<dbReference type="FunFam" id="2.60.40.10:FF:000202">
    <property type="entry name" value="Sidekick cell adhesion molecule 1"/>
    <property type="match status" value="1"/>
</dbReference>
<feature type="domain" description="Fibronectin type-III" evidence="18">
    <location>
        <begin position="1307"/>
        <end position="1401"/>
    </location>
</feature>
<evidence type="ECO:0000256" key="6">
    <source>
        <dbReference type="ARBA" id="ARBA00022889"/>
    </source>
</evidence>
<dbReference type="PANTHER" id="PTHR13817:SF59">
    <property type="entry name" value="PROTEIN SIDEKICK-2"/>
    <property type="match status" value="1"/>
</dbReference>
<feature type="domain" description="Ig-like" evidence="17">
    <location>
        <begin position="521"/>
        <end position="612"/>
    </location>
</feature>
<name>A0A665VR58_ECHNA</name>
<evidence type="ECO:0000256" key="4">
    <source>
        <dbReference type="ARBA" id="ARBA00022729"/>
    </source>
</evidence>
<dbReference type="FunFam" id="2.60.40.10:FF:000177">
    <property type="entry name" value="Sidekick cell adhesion molecule 2"/>
    <property type="match status" value="1"/>
</dbReference>
<dbReference type="FunFam" id="2.60.40.10:FF:000301">
    <property type="entry name" value="Sidekick cell adhesion molecule 2"/>
    <property type="match status" value="1"/>
</dbReference>
<evidence type="ECO:0000259" key="17">
    <source>
        <dbReference type="PROSITE" id="PS50835"/>
    </source>
</evidence>
<dbReference type="SUPFAM" id="SSF49265">
    <property type="entry name" value="Fibronectin type III"/>
    <property type="match status" value="7"/>
</dbReference>
<keyword evidence="4" id="KW-0732">Signal</keyword>
<keyword evidence="20" id="KW-1185">Reference proteome</keyword>
<dbReference type="Gene3D" id="2.60.40.10">
    <property type="entry name" value="Immunoglobulins"/>
    <property type="match status" value="19"/>
</dbReference>
<dbReference type="FunFam" id="2.60.40.10:FF:000206">
    <property type="entry name" value="Sidekick cell adhesion molecule 2"/>
    <property type="match status" value="1"/>
</dbReference>
<feature type="domain" description="Ig-like" evidence="17">
    <location>
        <begin position="51"/>
        <end position="133"/>
    </location>
</feature>
<keyword evidence="9 16" id="KW-0472">Membrane</keyword>
<feature type="domain" description="Ig-like" evidence="17">
    <location>
        <begin position="427"/>
        <end position="516"/>
    </location>
</feature>
<proteinExistence type="inferred from homology"/>
<dbReference type="SMART" id="SM00409">
    <property type="entry name" value="IG"/>
    <property type="match status" value="6"/>
</dbReference>
<dbReference type="FunFam" id="2.60.40.10:FF:000237">
    <property type="entry name" value="Sidekick cell adhesion molecule 2"/>
    <property type="match status" value="1"/>
</dbReference>
<keyword evidence="7 16" id="KW-1133">Transmembrane helix</keyword>
<dbReference type="FunFam" id="2.60.40.10:FF:000267">
    <property type="entry name" value="Sidekick cell adhesion molecule 2"/>
    <property type="match status" value="1"/>
</dbReference>
<protein>
    <submittedName>
        <fullName evidence="19">Sidekick cell adhesion molecule 2b</fullName>
    </submittedName>
</protein>
<dbReference type="FunFam" id="2.60.40.10:FF:000236">
    <property type="entry name" value="Sidekick cell adhesion molecule 2"/>
    <property type="match status" value="1"/>
</dbReference>
<dbReference type="FunFam" id="2.60.40.10:FF:000253">
    <property type="entry name" value="Sidekick cell adhesion molecule 1"/>
    <property type="match status" value="1"/>
</dbReference>
<feature type="domain" description="Fibronectin type-III" evidence="18">
    <location>
        <begin position="999"/>
        <end position="1098"/>
    </location>
</feature>
<evidence type="ECO:0000256" key="15">
    <source>
        <dbReference type="SAM" id="MobiDB-lite"/>
    </source>
</evidence>
<dbReference type="GO" id="GO:0045202">
    <property type="term" value="C:synapse"/>
    <property type="evidence" value="ECO:0007669"/>
    <property type="project" value="UniProtKB-SubCell"/>
</dbReference>
<keyword evidence="5" id="KW-0677">Repeat</keyword>
<comment type="similarity">
    <text evidence="14">Belongs to the sidekick family.</text>
</comment>
<feature type="domain" description="Ig-like" evidence="17">
    <location>
        <begin position="240"/>
        <end position="322"/>
    </location>
</feature>
<dbReference type="CDD" id="cd00063">
    <property type="entry name" value="FN3"/>
    <property type="match status" value="13"/>
</dbReference>
<evidence type="ECO:0000256" key="8">
    <source>
        <dbReference type="ARBA" id="ARBA00023018"/>
    </source>
</evidence>
<dbReference type="Pfam" id="PF07679">
    <property type="entry name" value="I-set"/>
    <property type="match status" value="3"/>
</dbReference>
<dbReference type="FunFam" id="2.60.40.10:FF:000158">
    <property type="entry name" value="Sidekick cell adhesion molecule 2"/>
    <property type="match status" value="1"/>
</dbReference>
<dbReference type="SMART" id="SM00408">
    <property type="entry name" value="IGc2"/>
    <property type="match status" value="6"/>
</dbReference>
<dbReference type="FunFam" id="2.60.40.10:FF:000420">
    <property type="entry name" value="Sidekick cell adhesion molecule 2"/>
    <property type="match status" value="1"/>
</dbReference>
<feature type="domain" description="Ig-like" evidence="17">
    <location>
        <begin position="333"/>
        <end position="423"/>
    </location>
</feature>
<dbReference type="FunFam" id="2.60.40.10:FF:000271">
    <property type="entry name" value="Sidekick cell adhesion molecule 2"/>
    <property type="match status" value="1"/>
</dbReference>
<feature type="region of interest" description="Disordered" evidence="15">
    <location>
        <begin position="2075"/>
        <end position="2172"/>
    </location>
</feature>
<dbReference type="CDD" id="cd00096">
    <property type="entry name" value="Ig"/>
    <property type="match status" value="1"/>
</dbReference>
<reference evidence="19" key="2">
    <citation type="submission" date="2025-08" db="UniProtKB">
        <authorList>
            <consortium name="Ensembl"/>
        </authorList>
    </citation>
    <scope>IDENTIFICATION</scope>
</reference>
<evidence type="ECO:0000259" key="18">
    <source>
        <dbReference type="PROSITE" id="PS50853"/>
    </source>
</evidence>
<gene>
    <name evidence="19" type="primary">sdk2b</name>
</gene>
<dbReference type="InterPro" id="IPR013783">
    <property type="entry name" value="Ig-like_fold"/>
</dbReference>
<evidence type="ECO:0000256" key="7">
    <source>
        <dbReference type="ARBA" id="ARBA00022989"/>
    </source>
</evidence>
<feature type="domain" description="Fibronectin type-III" evidence="18">
    <location>
        <begin position="1579"/>
        <end position="1675"/>
    </location>
</feature>
<keyword evidence="8" id="KW-0770">Synapse</keyword>
<dbReference type="InterPro" id="IPR013098">
    <property type="entry name" value="Ig_I-set"/>
</dbReference>
<evidence type="ECO:0000256" key="3">
    <source>
        <dbReference type="ARBA" id="ARBA00022692"/>
    </source>
</evidence>
<evidence type="ECO:0000256" key="10">
    <source>
        <dbReference type="ARBA" id="ARBA00023157"/>
    </source>
</evidence>
<evidence type="ECO:0000256" key="5">
    <source>
        <dbReference type="ARBA" id="ARBA00022737"/>
    </source>
</evidence>
<dbReference type="SUPFAM" id="SSF48726">
    <property type="entry name" value="Immunoglobulin"/>
    <property type="match status" value="5"/>
</dbReference>
<dbReference type="PROSITE" id="PS50853">
    <property type="entry name" value="FN3"/>
    <property type="match status" value="12"/>
</dbReference>
<keyword evidence="11" id="KW-0325">Glycoprotein</keyword>
<evidence type="ECO:0000256" key="13">
    <source>
        <dbReference type="ARBA" id="ARBA00034103"/>
    </source>
</evidence>
<dbReference type="PANTHER" id="PTHR13817">
    <property type="entry name" value="TITIN"/>
    <property type="match status" value="1"/>
</dbReference>
<feature type="domain" description="Fibronectin type-III" evidence="18">
    <location>
        <begin position="697"/>
        <end position="793"/>
    </location>
</feature>
<dbReference type="PROSITE" id="PS50835">
    <property type="entry name" value="IG_LIKE"/>
    <property type="match status" value="6"/>
</dbReference>
<dbReference type="InterPro" id="IPR003961">
    <property type="entry name" value="FN3_dom"/>
</dbReference>
<feature type="region of interest" description="Disordered" evidence="15">
    <location>
        <begin position="1081"/>
        <end position="1103"/>
    </location>
</feature>
<dbReference type="FunFam" id="2.60.40.10:FF:000485">
    <property type="entry name" value="Sidekick cell adhesion molecule 2"/>
    <property type="match status" value="1"/>
</dbReference>
<accession>A0A665VR58</accession>
<feature type="compositionally biased region" description="Polar residues" evidence="15">
    <location>
        <begin position="2017"/>
        <end position="2035"/>
    </location>
</feature>
<sequence>MVVFHWGGFLRCLFYPPTPFAWFNSTTRVKKKKKSFNFKLCCLSFTDDVPPYFKTEPVRSQLHLERNRLVLTCMAEGSWPLEFKWIHNSTELTRFSLEYRYLIPSLDRSHAGFYRCIVRNRVGALLQRRTEVQVAFMGSFEEGERAQSVSQGEGAVIPAPRIRSFPQPQVTWFRDGRKIPPSSRIAITLDNTLVILSTVAPDAGRYYVQAVNDKNGENKTSQPITLSVENVGGPADPIAPTIIIPPRNTSVVTGTSEVTMECVANARPLIKLSITWRKNGVLVTSGLSDFNRRLTILSPVVSDSGFYECEAILRSSSVPSVSAGAYLHVQEPPQFIKEPEKHITAEMEKVVDIPCQARGVPQPDIVWYKDALPIDPVKMPRYRVLVGGSLQVNGLLPDDTGMFQCFARNLAGEVQTNTYLAVTSIAPNITAGPSDSTVIDGMSVILHCETSGAPRPAITWQKGERVLASGSVQLPRFTLLESGSLLISPSHISDAGTYTCMASNSRGIDEASADLVVWARTRITTPPQDQSVIKGTKAVMTCGVTHDPSVTVRHVWEKDGTAINVQSIPRMRLDADGTLHISQTWSGDIGTYTCRVTSVGGNDSRSAHLRVSDTGWERPFDGNSPLIRYILEVSENNAPWAILLANIEPEATAVTVNGLIPARSYQFRLCAVNDVGKGQFSKETDRVSLPEEPPSAPPQNVIASGRTNQSIMIQWQPPPESHQNGILRGYTVRYRLTGLPVDYQIKNITSPDVTNLLLEDLIIWTNYEIEVAAYNGAGLGTFSHKVTEWTLQGVPTIAPGNVQVEAVNSTTIRFTWTAPNPQFINGINQGYKLLAWEPSKEEQVTMVTVRPNFQDSVLVGYVAGLKKFTEYYTSVLCFTTPGDGPRSPPRALRTHEDTPGAVGHLSFTEILDTSLKVSWSEPSEKNGVLTGYRISWEEYNRTNTRVTHYLPNLTLEYRVTGLTALTTYTIEVAGMTSKGQGLLSSSTISSGVPPELPGPPTNMAISNIGPRSVTLQFKPGYDGKTSISRWQVEAQVGMVGENEEWVTVHQVSNEPEARSLEVPGLNPYTFYRFRMRQVNIVGTSPPSQPSRRIQTLPAPPDMAPANVTLRTASETSLWLRWMPLPEWEYNGNAEQVGYRVQYSRVGSQSRALTHVIADRLEREFTIEDLEEWTEYEVRVQAVNGIGMGPWSQPVRGRTRESVPSCGPTNVSAFATTSSSILVRWFEVPEPDRNGLILGYKVVYKEKDSDSAVHFWSVEGNATHSIQLTGLGKYVLYEIQVLAFTRIGDGRPSSPPILERTLDDVPGPPVGILFPEVRTTSVRLIWQSPSQPNGIILAYQITYHLNSTNSNAATVDVLSPSARQYTVTGLKPESIYVFRITAQTRKGWGEAAEALVVTTEKRARPQPTSRPMVPQKDVQARQVLLSWEPGSDGLSPVRYYTVQLRELPESNWTVHSASVNHEATSYLVSRLKPFTSYQFRVKATNDIGDSEYSEESEPPSEEKINGILLGFRIRYRELLYDRLRSYSVHTIASVSTWAELSELSKHKRYEIRMSVYNAVGEGPTSPPQEVFVGEAVPTGPPQNVAIQSATATQLDVMWDPPPVDAQNGDIQGYKVYFWEFQRKNETERLRTLFMPEGGVKLKNLTGYTTYMISVAPFNAAGDGPRSPPTRGRTQQAAPSAPSFIHFSELTTTSVNVSWGEPTFPNGIIEGYRLVYEPCTPVEGVSKTVTVDVKGNGPLWLKLRDLADSVTYNFRIRAKTFIYGPEVEANITTGPGEGAPGPPGEPFITRYGSALTIHWTSGDPGRAPITRYVIEARPSDEGLWDILIKDIPKEATLHTFNMDILKQGVSYDFRVIGVNDYGYGSPSLPSPSISGELFIYLVAQIFFRAVNSNFPSFRTAQKVAPFYEEWWFLVVVALVGLIFILLLVFILIIRGQSKKYSKKSESGEFSLFRNQTEALVLDEGRFPALELNNRRLSVKNSFCRKNGVYTRSPPRPSPGSLHYSDEDVSTKYNDLIPAESSSLTEKPSEISDSQGSDSEYEVDPNRQKTHSFVNHYISDPTYYNSWRRQQKGISRAQAYSYTESESGEPDHCAPPPLPPLPPLPPQLSSPSPQPQQAQGQPQGQGSLFRPKGSRTPTPSQQSSNPPSQHSTLYRPPSSLAPGSRAPIAGFSSFV</sequence>
<evidence type="ECO:0000313" key="19">
    <source>
        <dbReference type="Ensembl" id="ENSENLP00000034200.1"/>
    </source>
</evidence>
<reference evidence="19" key="1">
    <citation type="submission" date="2021-04" db="EMBL/GenBank/DDBJ databases">
        <authorList>
            <consortium name="Wellcome Sanger Institute Data Sharing"/>
        </authorList>
    </citation>
    <scope>NUCLEOTIDE SEQUENCE [LARGE SCALE GENOMIC DNA]</scope>
</reference>
<dbReference type="InterPro" id="IPR036179">
    <property type="entry name" value="Ig-like_dom_sf"/>
</dbReference>
<dbReference type="FunFam" id="2.60.40.10:FF:000209">
    <property type="entry name" value="Sidekick cell adhesion molecule 2"/>
    <property type="match status" value="1"/>
</dbReference>
<feature type="domain" description="Fibronectin type-III" evidence="18">
    <location>
        <begin position="1777"/>
        <end position="1875"/>
    </location>
</feature>
<keyword evidence="2" id="KW-1003">Cell membrane</keyword>
<dbReference type="InterPro" id="IPR050964">
    <property type="entry name" value="Striated_Muscle_Regulatory"/>
</dbReference>
<evidence type="ECO:0000256" key="2">
    <source>
        <dbReference type="ARBA" id="ARBA00022475"/>
    </source>
</evidence>
<feature type="domain" description="Fibronectin type-III" evidence="18">
    <location>
        <begin position="798"/>
        <end position="897"/>
    </location>
</feature>
<dbReference type="FunFam" id="2.60.40.10:FF:000359">
    <property type="entry name" value="Sidekick cell adhesion molecule 2"/>
    <property type="match status" value="1"/>
</dbReference>
<dbReference type="Ensembl" id="ENSENLT00000035137.1">
    <property type="protein sequence ID" value="ENSENLP00000034200.1"/>
    <property type="gene ID" value="ENSENLG00000014882.1"/>
</dbReference>
<dbReference type="InterPro" id="IPR003599">
    <property type="entry name" value="Ig_sub"/>
</dbReference>
<comment type="subcellular location">
    <subcellularLocation>
        <location evidence="1">Cell membrane</location>
        <topology evidence="1">Single-pass type I membrane protein</topology>
    </subcellularLocation>
    <subcellularLocation>
        <location evidence="13">Synapse</location>
    </subcellularLocation>
</comment>
<evidence type="ECO:0000256" key="12">
    <source>
        <dbReference type="ARBA" id="ARBA00023319"/>
    </source>
</evidence>
<dbReference type="GO" id="GO:0007155">
    <property type="term" value="P:cell adhesion"/>
    <property type="evidence" value="ECO:0007669"/>
    <property type="project" value="UniProtKB-KW"/>
</dbReference>
<feature type="compositionally biased region" description="Low complexity" evidence="15">
    <location>
        <begin position="2112"/>
        <end position="2149"/>
    </location>
</feature>
<feature type="transmembrane region" description="Helical" evidence="16">
    <location>
        <begin position="1908"/>
        <end position="1931"/>
    </location>
</feature>
<dbReference type="GO" id="GO:0005886">
    <property type="term" value="C:plasma membrane"/>
    <property type="evidence" value="ECO:0007669"/>
    <property type="project" value="UniProtKB-SubCell"/>
</dbReference>
<feature type="domain" description="Fibronectin type-III" evidence="18">
    <location>
        <begin position="1206"/>
        <end position="1303"/>
    </location>
</feature>
<dbReference type="FunFam" id="2.60.40.10:FF:000261">
    <property type="entry name" value="Sidekick cell adhesion molecule 2"/>
    <property type="match status" value="1"/>
</dbReference>
<dbReference type="Pfam" id="PF00041">
    <property type="entry name" value="fn3"/>
    <property type="match status" value="12"/>
</dbReference>
<keyword evidence="3 16" id="KW-0812">Transmembrane</keyword>
<keyword evidence="10" id="KW-1015">Disulfide bond</keyword>
<feature type="compositionally biased region" description="Polar residues" evidence="15">
    <location>
        <begin position="1081"/>
        <end position="1093"/>
    </location>
</feature>
<evidence type="ECO:0000256" key="9">
    <source>
        <dbReference type="ARBA" id="ARBA00023136"/>
    </source>
</evidence>
<evidence type="ECO:0000256" key="11">
    <source>
        <dbReference type="ARBA" id="ARBA00023180"/>
    </source>
</evidence>
<feature type="domain" description="Fibronectin type-III" evidence="18">
    <location>
        <begin position="595"/>
        <end position="692"/>
    </location>
</feature>
<dbReference type="InterPro" id="IPR007110">
    <property type="entry name" value="Ig-like_dom"/>
</dbReference>
<feature type="compositionally biased region" description="Pro residues" evidence="15">
    <location>
        <begin position="2090"/>
        <end position="2111"/>
    </location>
</feature>
<feature type="region of interest" description="Disordered" evidence="15">
    <location>
        <begin position="2016"/>
        <end position="2043"/>
    </location>
</feature>
<dbReference type="PRINTS" id="PR00014">
    <property type="entry name" value="FNTYPEIII"/>
</dbReference>
<evidence type="ECO:0000256" key="16">
    <source>
        <dbReference type="SAM" id="Phobius"/>
    </source>
</evidence>